<evidence type="ECO:0000313" key="3">
    <source>
        <dbReference type="EMBL" id="GHF34069.1"/>
    </source>
</evidence>
<dbReference type="AlphaFoldDB" id="A0A919AZ97"/>
<reference evidence="3" key="1">
    <citation type="journal article" date="2014" name="Int. J. Syst. Evol. Microbiol.">
        <title>Complete genome sequence of Corynebacterium casei LMG S-19264T (=DSM 44701T), isolated from a smear-ripened cheese.</title>
        <authorList>
            <consortium name="US DOE Joint Genome Institute (JGI-PGF)"/>
            <person name="Walter F."/>
            <person name="Albersmeier A."/>
            <person name="Kalinowski J."/>
            <person name="Ruckert C."/>
        </authorList>
    </citation>
    <scope>NUCLEOTIDE SEQUENCE</scope>
    <source>
        <strain evidence="3">JCM 4059</strain>
    </source>
</reference>
<keyword evidence="4" id="KW-1185">Reference proteome</keyword>
<dbReference type="GO" id="GO:0005886">
    <property type="term" value="C:plasma membrane"/>
    <property type="evidence" value="ECO:0007669"/>
    <property type="project" value="TreeGrafter"/>
</dbReference>
<dbReference type="InterPro" id="IPR017517">
    <property type="entry name" value="Maleyloyr_isom"/>
</dbReference>
<dbReference type="InterPro" id="IPR034660">
    <property type="entry name" value="DinB/YfiT-like"/>
</dbReference>
<proteinExistence type="predicted"/>
<evidence type="ECO:0008006" key="5">
    <source>
        <dbReference type="Google" id="ProtNLM"/>
    </source>
</evidence>
<sequence>MGVVSARAYSEAMTRFSHERYCDEILHQSDELRAAVRGADLTATVPTCPDWTLTQLALHVSSAHRGISEIVRRRITEFTPPSGAEDAAASTEPFDPERLDAWLAEGAQMVVDVLREAGPDAHVWTFGPEQKSSFWARRMTHETVMHRADAALAAGVEFTVAPDVAADCLDEWLEIVSSPMAQAYRPELKELLGAGRTLHLHATDTPAELNAEWFIDATGETVEFRRAHEKAAVAVRGPLTDLLLLFYRRLPADTAGVEVIGDRAVLDHWLEHARF</sequence>
<reference evidence="3" key="2">
    <citation type="submission" date="2020-09" db="EMBL/GenBank/DDBJ databases">
        <authorList>
            <person name="Sun Q."/>
            <person name="Ohkuma M."/>
        </authorList>
    </citation>
    <scope>NUCLEOTIDE SEQUENCE</scope>
    <source>
        <strain evidence="3">JCM 4059</strain>
    </source>
</reference>
<dbReference type="GO" id="GO:0046872">
    <property type="term" value="F:metal ion binding"/>
    <property type="evidence" value="ECO:0007669"/>
    <property type="project" value="InterPro"/>
</dbReference>
<feature type="domain" description="MDMPI C-terminal" evidence="1">
    <location>
        <begin position="163"/>
        <end position="267"/>
    </location>
</feature>
<comment type="caution">
    <text evidence="3">The sequence shown here is derived from an EMBL/GenBank/DDBJ whole genome shotgun (WGS) entry which is preliminary data.</text>
</comment>
<accession>A0A919AZ97</accession>
<dbReference type="InterPro" id="IPR024344">
    <property type="entry name" value="MDMPI_metal-binding"/>
</dbReference>
<gene>
    <name evidence="3" type="ORF">GCM10010218_14030</name>
</gene>
<dbReference type="Proteomes" id="UP000638313">
    <property type="component" value="Unassembled WGS sequence"/>
</dbReference>
<dbReference type="SUPFAM" id="SSF109854">
    <property type="entry name" value="DinB/YfiT-like putative metalloenzymes"/>
    <property type="match status" value="1"/>
</dbReference>
<feature type="domain" description="Mycothiol-dependent maleylpyruvate isomerase metal-binding" evidence="2">
    <location>
        <begin position="24"/>
        <end position="151"/>
    </location>
</feature>
<evidence type="ECO:0000259" key="2">
    <source>
        <dbReference type="Pfam" id="PF11716"/>
    </source>
</evidence>
<evidence type="ECO:0000259" key="1">
    <source>
        <dbReference type="Pfam" id="PF07398"/>
    </source>
</evidence>
<evidence type="ECO:0000313" key="4">
    <source>
        <dbReference type="Proteomes" id="UP000638313"/>
    </source>
</evidence>
<dbReference type="Pfam" id="PF07398">
    <property type="entry name" value="MDMPI_C"/>
    <property type="match status" value="1"/>
</dbReference>
<dbReference type="EMBL" id="BNBD01000002">
    <property type="protein sequence ID" value="GHF34069.1"/>
    <property type="molecule type" value="Genomic_DNA"/>
</dbReference>
<dbReference type="PANTHER" id="PTHR40758:SF1">
    <property type="entry name" value="CONSERVED PROTEIN"/>
    <property type="match status" value="1"/>
</dbReference>
<dbReference type="Pfam" id="PF11716">
    <property type="entry name" value="MDMPI_N"/>
    <property type="match status" value="1"/>
</dbReference>
<organism evidence="3 4">
    <name type="scientific">Streptomyces mashuensis</name>
    <dbReference type="NCBI Taxonomy" id="33904"/>
    <lineage>
        <taxon>Bacteria</taxon>
        <taxon>Bacillati</taxon>
        <taxon>Actinomycetota</taxon>
        <taxon>Actinomycetes</taxon>
        <taxon>Kitasatosporales</taxon>
        <taxon>Streptomycetaceae</taxon>
        <taxon>Streptomyces</taxon>
    </lineage>
</organism>
<protein>
    <recommendedName>
        <fullName evidence="5">Maleylpyruvate isomerase family mycothiol-dependent enzyme</fullName>
    </recommendedName>
</protein>
<name>A0A919AZ97_9ACTN</name>
<dbReference type="NCBIfam" id="TIGR03083">
    <property type="entry name" value="maleylpyruvate isomerase family mycothiol-dependent enzyme"/>
    <property type="match status" value="1"/>
</dbReference>
<dbReference type="PANTHER" id="PTHR40758">
    <property type="entry name" value="CONSERVED PROTEIN"/>
    <property type="match status" value="1"/>
</dbReference>
<dbReference type="InterPro" id="IPR010872">
    <property type="entry name" value="MDMPI_C-term_domain"/>
</dbReference>